<dbReference type="PIRSF" id="PIRSF001549">
    <property type="entry name" value="His-tRNA_synth"/>
    <property type="match status" value="1"/>
</dbReference>
<dbReference type="HAMAP" id="MF_00125">
    <property type="entry name" value="HisZ"/>
    <property type="match status" value="1"/>
</dbReference>
<evidence type="ECO:0000256" key="2">
    <source>
        <dbReference type="ARBA" id="ARBA00004667"/>
    </source>
</evidence>
<comment type="pathway">
    <text evidence="2 8">Amino-acid biosynthesis; L-histidine biosynthesis; L-histidine from 5-phospho-alpha-D-ribose 1-diphosphate: step 1/9.</text>
</comment>
<reference evidence="10 11" key="1">
    <citation type="submission" date="2024-10" db="EMBL/GenBank/DDBJ databases">
        <authorList>
            <person name="Ratan Roy A."/>
            <person name="Morales Sandoval P.H."/>
            <person name="De Los Santos Villalobos S."/>
            <person name="Chakraborty S."/>
            <person name="Mukherjee J."/>
        </authorList>
    </citation>
    <scope>NUCLEOTIDE SEQUENCE [LARGE SCALE GENOMIC DNA]</scope>
    <source>
        <strain evidence="10 11">S1</strain>
    </source>
</reference>
<dbReference type="Gene3D" id="3.30.930.10">
    <property type="entry name" value="Bira Bifunctional Protein, Domain 2"/>
    <property type="match status" value="1"/>
</dbReference>
<comment type="miscellaneous">
    <text evidence="8">This function is generally fulfilled by the C-terminal part of HisG, which is missing in some bacteria such as this one.</text>
</comment>
<comment type="function">
    <text evidence="7 8">Required for the first step of histidine biosynthesis. May allow the feedback regulation of ATP phosphoribosyltransferase activity by histidine.</text>
</comment>
<dbReference type="GO" id="GO:0016757">
    <property type="term" value="F:glycosyltransferase activity"/>
    <property type="evidence" value="ECO:0007669"/>
    <property type="project" value="UniProtKB-KW"/>
</dbReference>
<evidence type="ECO:0000259" key="9">
    <source>
        <dbReference type="Pfam" id="PF13393"/>
    </source>
</evidence>
<dbReference type="InterPro" id="IPR004516">
    <property type="entry name" value="HisRS/HisZ"/>
</dbReference>
<dbReference type="PANTHER" id="PTHR43707:SF1">
    <property type="entry name" value="HISTIDINE--TRNA LIGASE, MITOCHONDRIAL-RELATED"/>
    <property type="match status" value="1"/>
</dbReference>
<keyword evidence="8" id="KW-0368">Histidine biosynthesis</keyword>
<dbReference type="NCBIfam" id="NF008940">
    <property type="entry name" value="PRK12292.2-3"/>
    <property type="match status" value="1"/>
</dbReference>
<dbReference type="PANTHER" id="PTHR43707">
    <property type="entry name" value="HISTIDYL-TRNA SYNTHETASE"/>
    <property type="match status" value="1"/>
</dbReference>
<evidence type="ECO:0000256" key="7">
    <source>
        <dbReference type="ARBA" id="ARBA00025246"/>
    </source>
</evidence>
<evidence type="ECO:0000256" key="5">
    <source>
        <dbReference type="ARBA" id="ARBA00020397"/>
    </source>
</evidence>
<evidence type="ECO:0000256" key="6">
    <source>
        <dbReference type="ARBA" id="ARBA00022490"/>
    </source>
</evidence>
<keyword evidence="10" id="KW-0808">Transferase</keyword>
<evidence type="ECO:0000256" key="3">
    <source>
        <dbReference type="ARBA" id="ARBA00005539"/>
    </source>
</evidence>
<dbReference type="NCBIfam" id="TIGR00443">
    <property type="entry name" value="hisZ_biosyn_reg"/>
    <property type="match status" value="1"/>
</dbReference>
<keyword evidence="8" id="KW-0028">Amino-acid biosynthesis</keyword>
<dbReference type="SUPFAM" id="SSF55681">
    <property type="entry name" value="Class II aaRS and biotin synthetases"/>
    <property type="match status" value="1"/>
</dbReference>
<accession>A0ABW6IEG1</accession>
<dbReference type="Proteomes" id="UP001600165">
    <property type="component" value="Unassembled WGS sequence"/>
</dbReference>
<keyword evidence="6 8" id="KW-0963">Cytoplasm</keyword>
<evidence type="ECO:0000313" key="11">
    <source>
        <dbReference type="Proteomes" id="UP001600165"/>
    </source>
</evidence>
<comment type="caution">
    <text evidence="10">The sequence shown here is derived from an EMBL/GenBank/DDBJ whole genome shotgun (WGS) entry which is preliminary data.</text>
</comment>
<evidence type="ECO:0000256" key="8">
    <source>
        <dbReference type="HAMAP-Rule" id="MF_00125"/>
    </source>
</evidence>
<comment type="subcellular location">
    <subcellularLocation>
        <location evidence="1 8">Cytoplasm</location>
    </subcellularLocation>
</comment>
<protein>
    <recommendedName>
        <fullName evidence="5 8">ATP phosphoribosyltransferase regulatory subunit</fullName>
    </recommendedName>
</protein>
<dbReference type="CDD" id="cd00773">
    <property type="entry name" value="HisRS-like_core"/>
    <property type="match status" value="1"/>
</dbReference>
<comment type="similarity">
    <text evidence="3 8">Belongs to the class-II aminoacyl-tRNA synthetase family. HisZ subfamily.</text>
</comment>
<feature type="domain" description="Class II Histidinyl-tRNA synthetase (HisRS)-like catalytic core" evidence="9">
    <location>
        <begin position="8"/>
        <end position="325"/>
    </location>
</feature>
<dbReference type="InterPro" id="IPR004517">
    <property type="entry name" value="HisZ"/>
</dbReference>
<dbReference type="Pfam" id="PF13393">
    <property type="entry name" value="tRNA-synt_His"/>
    <property type="match status" value="1"/>
</dbReference>
<comment type="subunit">
    <text evidence="4 8">Heteromultimer composed of HisG and HisZ subunits.</text>
</comment>
<dbReference type="InterPro" id="IPR045864">
    <property type="entry name" value="aa-tRNA-synth_II/BPL/LPL"/>
</dbReference>
<keyword evidence="11" id="KW-1185">Reference proteome</keyword>
<evidence type="ECO:0000256" key="1">
    <source>
        <dbReference type="ARBA" id="ARBA00004496"/>
    </source>
</evidence>
<evidence type="ECO:0000256" key="4">
    <source>
        <dbReference type="ARBA" id="ARBA00011496"/>
    </source>
</evidence>
<sequence>MVYQTPSGARDLLPLDVIQKLSIEQQLDQVFQRWGYHRIITSTVEHLSTLMAGGAINQSTVIELQSPHSEPLGLRPELTASIARAAVTRMADMTHPQRLYYNANVFRHADKGSHGGQQEYYQAGVELLGTGGNLADAEVLLLLADCLSSLNLHAWHVVLGDAGLTQSMLMPFPASVRQQVRQAIAQLDRVAIETLPLSAELRQRALFLLDLRGKPEDVLQAVSQLSLTAEQQETVMALKSLIAVLQETAQTAEGKAAAIPSLVLDLSLLKPFDYYTGIVFEVVGDTELGRQVIGQGGRYDNLLGVFHPEKRSYPGIGFSLNIEALQQVLAARRQLPQELPAADWLVVPTAPQAAAAAFAHAQKIRAATNLVRVEVHLAEPTAPEVIRDLARSRQISRIAWIPVSGLPEIEALN</sequence>
<organism evidence="10 11">
    <name type="scientific">Almyronema epifaneia S1</name>
    <dbReference type="NCBI Taxonomy" id="2991925"/>
    <lineage>
        <taxon>Bacteria</taxon>
        <taxon>Bacillati</taxon>
        <taxon>Cyanobacteriota</taxon>
        <taxon>Cyanophyceae</taxon>
        <taxon>Nodosilineales</taxon>
        <taxon>Nodosilineaceae</taxon>
        <taxon>Almyronema</taxon>
        <taxon>Almyronema epifaneia</taxon>
    </lineage>
</organism>
<keyword evidence="10" id="KW-0328">Glycosyltransferase</keyword>
<dbReference type="EMBL" id="JBHZOL010000066">
    <property type="protein sequence ID" value="MFE4106561.1"/>
    <property type="molecule type" value="Genomic_DNA"/>
</dbReference>
<proteinExistence type="inferred from homology"/>
<name>A0ABW6IEG1_9CYAN</name>
<evidence type="ECO:0000313" key="10">
    <source>
        <dbReference type="EMBL" id="MFE4106561.1"/>
    </source>
</evidence>
<gene>
    <name evidence="8" type="primary">hisZ</name>
    <name evidence="10" type="ORF">ACFVKH_09750</name>
</gene>
<dbReference type="RefSeq" id="WP_377964430.1">
    <property type="nucleotide sequence ID" value="NZ_JBHZOL010000066.1"/>
</dbReference>
<dbReference type="InterPro" id="IPR041715">
    <property type="entry name" value="HisRS-like_core"/>
</dbReference>